<keyword evidence="1" id="KW-1133">Transmembrane helix</keyword>
<dbReference type="EMBL" id="JAVRIA010000001">
    <property type="protein sequence ID" value="MDT0557094.1"/>
    <property type="molecule type" value="Genomic_DNA"/>
</dbReference>
<keyword evidence="4" id="KW-1185">Reference proteome</keyword>
<dbReference type="RefSeq" id="WP_311425868.1">
    <property type="nucleotide sequence ID" value="NZ_JAVRIA010000001.1"/>
</dbReference>
<dbReference type="InterPro" id="IPR024983">
    <property type="entry name" value="CHAT_dom"/>
</dbReference>
<dbReference type="SUPFAM" id="SSF48452">
    <property type="entry name" value="TPR-like"/>
    <property type="match status" value="2"/>
</dbReference>
<gene>
    <name evidence="3" type="ORF">RM697_00455</name>
</gene>
<dbReference type="Pfam" id="PF12770">
    <property type="entry name" value="CHAT"/>
    <property type="match status" value="1"/>
</dbReference>
<feature type="transmembrane region" description="Helical" evidence="1">
    <location>
        <begin position="1040"/>
        <end position="1057"/>
    </location>
</feature>
<organism evidence="3 4">
    <name type="scientific">Microcosmobacter mediterraneus</name>
    <dbReference type="NCBI Taxonomy" id="3075607"/>
    <lineage>
        <taxon>Bacteria</taxon>
        <taxon>Pseudomonadati</taxon>
        <taxon>Bacteroidota</taxon>
        <taxon>Flavobacteriia</taxon>
        <taxon>Flavobacteriales</taxon>
        <taxon>Flavobacteriaceae</taxon>
        <taxon>Microcosmobacter</taxon>
    </lineage>
</organism>
<keyword evidence="1" id="KW-0472">Membrane</keyword>
<proteinExistence type="predicted"/>
<dbReference type="InterPro" id="IPR011990">
    <property type="entry name" value="TPR-like_helical_dom_sf"/>
</dbReference>
<comment type="caution">
    <text evidence="3">The sequence shown here is derived from an EMBL/GenBank/DDBJ whole genome shotgun (WGS) entry which is preliminary data.</text>
</comment>
<feature type="domain" description="CHAT" evidence="2">
    <location>
        <begin position="735"/>
        <end position="1028"/>
    </location>
</feature>
<evidence type="ECO:0000259" key="2">
    <source>
        <dbReference type="Pfam" id="PF12770"/>
    </source>
</evidence>
<dbReference type="InterPro" id="IPR019734">
    <property type="entry name" value="TPR_rpt"/>
</dbReference>
<evidence type="ECO:0000313" key="3">
    <source>
        <dbReference type="EMBL" id="MDT0557094.1"/>
    </source>
</evidence>
<protein>
    <submittedName>
        <fullName evidence="3">CHAT domain-containing tetratricopeptide repeat protein</fullName>
    </submittedName>
</protein>
<name>A0ABU2YFY4_9FLAO</name>
<accession>A0ABU2YFY4</accession>
<dbReference type="SMART" id="SM00028">
    <property type="entry name" value="TPR"/>
    <property type="match status" value="7"/>
</dbReference>
<keyword evidence="1" id="KW-0812">Transmembrane</keyword>
<sequence length="1063" mass="121507">MLLLTSILIVFNSFAQSDTLVGPAKIDALLKVQNVEEAKKELYKQIEYFKSIKDYDTLPQYIEYIGHKVLANDNWNTAVKNSEAFVQELIEYNSPKISLYAYKNLAWIYSDAGHPDLAYKASETALTFANQLSERKNEVTAEVQYNLGYYASSMGNFSASNKHYKKSLAFLKQSDKQDYEFYQQIYNSLGGVMWNQAKMDSCLYYFEASKKALEKTDPTPINLYYRPALVSMNLAIVANNLGKNSDAISYSKEAITNFQRYQGTGKDEQKKRGAKRSQLAAIDNLGVFYNSIGEFSKAEELITYSFNQKKKDLNEDDPNIIISKIILAQAKINTQDLKGAETLLKSAIESSEDNPERVLYWYMSANSTLAKVLSNQGRFNEALSYTKTGERYMRSYYKGNYNKDLLDELSSMAVAYSDNGYKEKALELAEEVYTQIKQGDFKNTMQDLISTTAIAKINYKLKNYEAAIRYSNEVINFNNNILKNSQTADAVLMDYSKPLAILINAKSNYELLENPKVEDIKKELLKIEDGIELIAKRKSIIGSHEDVSLLISQHNDLFNFAKKLRLKLYELTKEKRYLDDIITLHESALYNRIRSRLNLKDDIAFANIPESVLKREKDLKRTLSSSLSNNYTIDDFFSAQTNWVNFRDSLRTNYPKYYQMRYSTLEESSANLQNNIPDNSTIIRYLYIEENLYAFIVTKTDKALVRLNSTSLSDQIKTLSENQQNITQLSKIYYKLYNQIWKPFESYIKTDKIIIIPDAELFNLSFETLTPKPIQSFKDLAINSLLAKHKISYNYSLLLLDESKNTINYSNDFIAFAPEFNDDMKNDYKLAISDSVTIDKIYLTLLPQPLSVDLAKEYSRVFGGHTFLNDKATKQVFTNEANEHKIIHIGTHAESNNVSPELSRLIFAKSANRDDNYLHTYEIYNLNLNANLAILTACETGKPTYQAGEGMISLAHAFNYAGSESILTSLWKIDEQSSTEIIELFYNGLNDGLPKDEALRQAKLNYMASAEGRTIVPQYWAGLILIGDASPINFKTSSHLVFWILGFIFILLFGIIINKKRAA</sequence>
<dbReference type="Proteomes" id="UP001259492">
    <property type="component" value="Unassembled WGS sequence"/>
</dbReference>
<evidence type="ECO:0000313" key="4">
    <source>
        <dbReference type="Proteomes" id="UP001259492"/>
    </source>
</evidence>
<reference evidence="3 4" key="1">
    <citation type="submission" date="2023-09" db="EMBL/GenBank/DDBJ databases">
        <authorList>
            <person name="Rey-Velasco X."/>
        </authorList>
    </citation>
    <scope>NUCLEOTIDE SEQUENCE [LARGE SCALE GENOMIC DNA]</scope>
    <source>
        <strain evidence="3 4">W332</strain>
    </source>
</reference>
<dbReference type="Gene3D" id="1.25.40.10">
    <property type="entry name" value="Tetratricopeptide repeat domain"/>
    <property type="match status" value="3"/>
</dbReference>
<evidence type="ECO:0000256" key="1">
    <source>
        <dbReference type="SAM" id="Phobius"/>
    </source>
</evidence>
<dbReference type="PANTHER" id="PTHR10098">
    <property type="entry name" value="RAPSYN-RELATED"/>
    <property type="match status" value="1"/>
</dbReference>